<dbReference type="Proteomes" id="UP000053555">
    <property type="component" value="Unassembled WGS sequence"/>
</dbReference>
<organism evidence="2">
    <name type="scientific">Glycine soja</name>
    <name type="common">Wild soybean</name>
    <dbReference type="NCBI Taxonomy" id="3848"/>
    <lineage>
        <taxon>Eukaryota</taxon>
        <taxon>Viridiplantae</taxon>
        <taxon>Streptophyta</taxon>
        <taxon>Embryophyta</taxon>
        <taxon>Tracheophyta</taxon>
        <taxon>Spermatophyta</taxon>
        <taxon>Magnoliopsida</taxon>
        <taxon>eudicotyledons</taxon>
        <taxon>Gunneridae</taxon>
        <taxon>Pentapetalae</taxon>
        <taxon>rosids</taxon>
        <taxon>fabids</taxon>
        <taxon>Fabales</taxon>
        <taxon>Fabaceae</taxon>
        <taxon>Papilionoideae</taxon>
        <taxon>50 kb inversion clade</taxon>
        <taxon>NPAAA clade</taxon>
        <taxon>indigoferoid/millettioid clade</taxon>
        <taxon>Phaseoleae</taxon>
        <taxon>Glycine</taxon>
        <taxon>Glycine subgen. Soja</taxon>
    </lineage>
</organism>
<accession>A0A0B2P7G8</accession>
<gene>
    <name evidence="2" type="ORF">glysoja_049169</name>
</gene>
<evidence type="ECO:0000256" key="1">
    <source>
        <dbReference type="SAM" id="MobiDB-lite"/>
    </source>
</evidence>
<name>A0A0B2P7G8_GLYSO</name>
<feature type="compositionally biased region" description="Polar residues" evidence="1">
    <location>
        <begin position="9"/>
        <end position="24"/>
    </location>
</feature>
<reference evidence="2" key="1">
    <citation type="submission" date="2014-07" db="EMBL/GenBank/DDBJ databases">
        <title>Identification of a novel salt tolerance gene in wild soybean by whole-genome sequencing.</title>
        <authorList>
            <person name="Lam H.-M."/>
            <person name="Qi X."/>
            <person name="Li M.-W."/>
            <person name="Liu X."/>
            <person name="Xie M."/>
            <person name="Ni M."/>
            <person name="Xu X."/>
        </authorList>
    </citation>
    <scope>NUCLEOTIDE SEQUENCE [LARGE SCALE GENOMIC DNA]</scope>
    <source>
        <tissue evidence="2">Root</tissue>
    </source>
</reference>
<dbReference type="EMBL" id="KN669792">
    <property type="protein sequence ID" value="KHN03623.1"/>
    <property type="molecule type" value="Genomic_DNA"/>
</dbReference>
<sequence length="102" mass="11443">MFGNHSQDDLPSSNSIPDSFSIERSCTPPASMEVSQQKHYKEEHYQGVVHPRNGSHGSMPAQHGYPYYISRAVNHVMMPSLTQLHQKNIQDLQIHAGSSMIP</sequence>
<evidence type="ECO:0000313" key="2">
    <source>
        <dbReference type="EMBL" id="KHN03623.1"/>
    </source>
</evidence>
<protein>
    <submittedName>
        <fullName evidence="2">Uncharacterized protein</fullName>
    </submittedName>
</protein>
<proteinExistence type="predicted"/>
<feature type="region of interest" description="Disordered" evidence="1">
    <location>
        <begin position="1"/>
        <end position="41"/>
    </location>
</feature>
<dbReference type="AlphaFoldDB" id="A0A0B2P7G8"/>